<keyword evidence="3" id="KW-1185">Reference proteome</keyword>
<keyword evidence="1" id="KW-1133">Transmembrane helix</keyword>
<evidence type="ECO:0000313" key="2">
    <source>
        <dbReference type="EMBL" id="MBB3169482.1"/>
    </source>
</evidence>
<sequence>MIWDPFDPVSYLVHVGLGFLALSAGLIALGSQKGSPLHKRAGRWFAYPMVLVALSTFIFMFHRFLPLAIVMALATLYCIPSALRAARYTEYTGRRWDGLLLTLPTLLCIFTALQAIRFSQIDGAPVLGPCVLALTFGCLAAQDILLLKRGALPHNGWVRRHLTRMVLAFTFAVMAVVRIGINFGLTLEQTVVGPLLVAVLIIAYFYRRYPVEDMQVSSATH</sequence>
<accession>A0A839UNS0</accession>
<dbReference type="AlphaFoldDB" id="A0A839UNS0"/>
<feature type="transmembrane region" description="Helical" evidence="1">
    <location>
        <begin position="98"/>
        <end position="120"/>
    </location>
</feature>
<evidence type="ECO:0000256" key="1">
    <source>
        <dbReference type="SAM" id="Phobius"/>
    </source>
</evidence>
<feature type="transmembrane region" description="Helical" evidence="1">
    <location>
        <begin position="44"/>
        <end position="61"/>
    </location>
</feature>
<keyword evidence="1" id="KW-0812">Transmembrane</keyword>
<reference evidence="2 3" key="1">
    <citation type="submission" date="2020-08" db="EMBL/GenBank/DDBJ databases">
        <title>Genomic Encyclopedia of Type Strains, Phase III (KMG-III): the genomes of soil and plant-associated and newly described type strains.</title>
        <authorList>
            <person name="Whitman W."/>
        </authorList>
    </citation>
    <scope>NUCLEOTIDE SEQUENCE [LARGE SCALE GENOMIC DNA]</scope>
    <source>
        <strain evidence="2 3">CECT 8571</strain>
    </source>
</reference>
<dbReference type="RefSeq" id="WP_183910990.1">
    <property type="nucleotide sequence ID" value="NZ_JACHXZ010000004.1"/>
</dbReference>
<feature type="transmembrane region" description="Helical" evidence="1">
    <location>
        <begin position="12"/>
        <end position="32"/>
    </location>
</feature>
<dbReference type="Proteomes" id="UP000559987">
    <property type="component" value="Unassembled WGS sequence"/>
</dbReference>
<gene>
    <name evidence="2" type="ORF">FHS30_002695</name>
</gene>
<protein>
    <submittedName>
        <fullName evidence="2">Putative membrane protein</fullName>
    </submittedName>
</protein>
<comment type="caution">
    <text evidence="2">The sequence shown here is derived from an EMBL/GenBank/DDBJ whole genome shotgun (WGS) entry which is preliminary data.</text>
</comment>
<feature type="transmembrane region" description="Helical" evidence="1">
    <location>
        <begin position="166"/>
        <end position="185"/>
    </location>
</feature>
<proteinExistence type="predicted"/>
<keyword evidence="1" id="KW-0472">Membrane</keyword>
<feature type="transmembrane region" description="Helical" evidence="1">
    <location>
        <begin position="67"/>
        <end position="86"/>
    </location>
</feature>
<evidence type="ECO:0000313" key="3">
    <source>
        <dbReference type="Proteomes" id="UP000559987"/>
    </source>
</evidence>
<feature type="transmembrane region" description="Helical" evidence="1">
    <location>
        <begin position="191"/>
        <end position="207"/>
    </location>
</feature>
<feature type="transmembrane region" description="Helical" evidence="1">
    <location>
        <begin position="126"/>
        <end position="146"/>
    </location>
</feature>
<name>A0A839UNS0_9GAMM</name>
<organism evidence="2 3">
    <name type="scientific">Simiduia aestuariiviva</name>
    <dbReference type="NCBI Taxonomy" id="1510459"/>
    <lineage>
        <taxon>Bacteria</taxon>
        <taxon>Pseudomonadati</taxon>
        <taxon>Pseudomonadota</taxon>
        <taxon>Gammaproteobacteria</taxon>
        <taxon>Cellvibrionales</taxon>
        <taxon>Cellvibrionaceae</taxon>
        <taxon>Simiduia</taxon>
    </lineage>
</organism>
<dbReference type="EMBL" id="JACHXZ010000004">
    <property type="protein sequence ID" value="MBB3169482.1"/>
    <property type="molecule type" value="Genomic_DNA"/>
</dbReference>